<sequence>MLEPISDESSVLEILEGNTAFYIINNTNSLIMLNFYSSKFEILDELVSDVSDAPTLDELNGNKNLKIY</sequence>
<keyword evidence="2" id="KW-1185">Reference proteome</keyword>
<comment type="caution">
    <text evidence="1">The sequence shown here is derived from an EMBL/GenBank/DDBJ whole genome shotgun (WGS) entry which is preliminary data.</text>
</comment>
<proteinExistence type="predicted"/>
<organism evidence="1 2">
    <name type="scientific">Funneliformis caledonium</name>
    <dbReference type="NCBI Taxonomy" id="1117310"/>
    <lineage>
        <taxon>Eukaryota</taxon>
        <taxon>Fungi</taxon>
        <taxon>Fungi incertae sedis</taxon>
        <taxon>Mucoromycota</taxon>
        <taxon>Glomeromycotina</taxon>
        <taxon>Glomeromycetes</taxon>
        <taxon>Glomerales</taxon>
        <taxon>Glomeraceae</taxon>
        <taxon>Funneliformis</taxon>
    </lineage>
</organism>
<reference evidence="1" key="1">
    <citation type="submission" date="2021-06" db="EMBL/GenBank/DDBJ databases">
        <authorList>
            <person name="Kallberg Y."/>
            <person name="Tangrot J."/>
            <person name="Rosling A."/>
        </authorList>
    </citation>
    <scope>NUCLEOTIDE SEQUENCE</scope>
    <source>
        <strain evidence="1">UK204</strain>
    </source>
</reference>
<evidence type="ECO:0000313" key="1">
    <source>
        <dbReference type="EMBL" id="CAG8488818.1"/>
    </source>
</evidence>
<dbReference type="Proteomes" id="UP000789570">
    <property type="component" value="Unassembled WGS sequence"/>
</dbReference>
<dbReference type="AlphaFoldDB" id="A0A9N8WMX1"/>
<dbReference type="EMBL" id="CAJVPQ010000518">
    <property type="protein sequence ID" value="CAG8488818.1"/>
    <property type="molecule type" value="Genomic_DNA"/>
</dbReference>
<gene>
    <name evidence="1" type="ORF">FCALED_LOCUS3101</name>
</gene>
<protein>
    <submittedName>
        <fullName evidence="1">16717_t:CDS:1</fullName>
    </submittedName>
</protein>
<name>A0A9N8WMX1_9GLOM</name>
<evidence type="ECO:0000313" key="2">
    <source>
        <dbReference type="Proteomes" id="UP000789570"/>
    </source>
</evidence>
<accession>A0A9N8WMX1</accession>